<evidence type="ECO:0000313" key="1">
    <source>
        <dbReference type="EMBL" id="GBH31532.1"/>
    </source>
</evidence>
<reference evidence="1 2" key="1">
    <citation type="submission" date="2014-12" db="EMBL/GenBank/DDBJ databases">
        <title>Whole genome sequencing of Sphingobium xenophagum OW59.</title>
        <authorList>
            <person name="Ohta Y."/>
            <person name="Nishi S."/>
            <person name="Hatada Y."/>
        </authorList>
    </citation>
    <scope>NUCLEOTIDE SEQUENCE [LARGE SCALE GENOMIC DNA]</scope>
    <source>
        <strain evidence="1 2">OW59</strain>
    </source>
</reference>
<accession>A0A401J4D4</accession>
<dbReference type="SUPFAM" id="SSF82171">
    <property type="entry name" value="DPP6 N-terminal domain-like"/>
    <property type="match status" value="1"/>
</dbReference>
<dbReference type="EMBL" id="BBQY01000017">
    <property type="protein sequence ID" value="GBH31532.1"/>
    <property type="molecule type" value="Genomic_DNA"/>
</dbReference>
<name>A0A401J4D4_SPHXE</name>
<dbReference type="InterPro" id="IPR011659">
    <property type="entry name" value="WD40"/>
</dbReference>
<dbReference type="Pfam" id="PF07676">
    <property type="entry name" value="PD40"/>
    <property type="match status" value="1"/>
</dbReference>
<comment type="caution">
    <text evidence="1">The sequence shown here is derived from an EMBL/GenBank/DDBJ whole genome shotgun (WGS) entry which is preliminary data.</text>
</comment>
<proteinExistence type="predicted"/>
<dbReference type="Gene3D" id="2.130.10.10">
    <property type="entry name" value="YVTN repeat-like/Quinoprotein amine dehydrogenase"/>
    <property type="match status" value="1"/>
</dbReference>
<gene>
    <name evidence="1" type="ORF">MBESOW_P2788</name>
</gene>
<protein>
    <submittedName>
        <fullName evidence="1">Uncharacterized protein</fullName>
    </submittedName>
</protein>
<dbReference type="RefSeq" id="WP_130753315.1">
    <property type="nucleotide sequence ID" value="NZ_BBQY01000017.1"/>
</dbReference>
<evidence type="ECO:0000313" key="2">
    <source>
        <dbReference type="Proteomes" id="UP000290975"/>
    </source>
</evidence>
<dbReference type="Proteomes" id="UP000290975">
    <property type="component" value="Unassembled WGS sequence"/>
</dbReference>
<dbReference type="InterPro" id="IPR015943">
    <property type="entry name" value="WD40/YVTN_repeat-like_dom_sf"/>
</dbReference>
<dbReference type="AlphaFoldDB" id="A0A401J4D4"/>
<keyword evidence="2" id="KW-1185">Reference proteome</keyword>
<organism evidence="1 2">
    <name type="scientific">Sphingobium xenophagum</name>
    <dbReference type="NCBI Taxonomy" id="121428"/>
    <lineage>
        <taxon>Bacteria</taxon>
        <taxon>Pseudomonadati</taxon>
        <taxon>Pseudomonadota</taxon>
        <taxon>Alphaproteobacteria</taxon>
        <taxon>Sphingomonadales</taxon>
        <taxon>Sphingomonadaceae</taxon>
        <taxon>Sphingobium</taxon>
    </lineage>
</organism>
<sequence length="453" mass="49503">MIGFDQDVTILKQRTELAAPISVSPKWGHGDNALEIWMRRLLDRRSTLALLAACGSHYALSDAQAAVVARDQPSSPFVRRVVRGPINSYSTYPHANGFLPDGRCLVARPSTVRGRAGLDYLAIDFSSGDIEPIASVAAARTYFAVSENGLLAIPKTFGVALIDLESPSRTEKQILSEPGWTVAEDLDISPDGSKILVARSHYAKPQGFEASTIVTAGGKLDRILHPSWQIDHAHFSPYAPSWICYAQNVRPPQRSTHRMWVWNARSAPNGRNIFDQVNDDGKTYVVSHERAMFHKAALLTIAHGSSAATPRGLYEVGFDGQRRLISESNRDFHCNISRDGRWAVVSLQGSADEQVSGVSAAFRGIQTPARPPSGWLKETGAGAFDISDIQLVDIHTGKRAFLFRATNAVSGQPYEVQPAISPDGKWVVFKDARARCAMAVEIDQGTLNRFLSA</sequence>